<organism evidence="12 13">
    <name type="scientific">Magallana gigas</name>
    <name type="common">Pacific oyster</name>
    <name type="synonym">Crassostrea gigas</name>
    <dbReference type="NCBI Taxonomy" id="29159"/>
    <lineage>
        <taxon>Eukaryota</taxon>
        <taxon>Metazoa</taxon>
        <taxon>Spiralia</taxon>
        <taxon>Lophotrochozoa</taxon>
        <taxon>Mollusca</taxon>
        <taxon>Bivalvia</taxon>
        <taxon>Autobranchia</taxon>
        <taxon>Pteriomorphia</taxon>
        <taxon>Ostreida</taxon>
        <taxon>Ostreoidea</taxon>
        <taxon>Ostreidae</taxon>
        <taxon>Magallana</taxon>
    </lineage>
</organism>
<dbReference type="InterPro" id="IPR029030">
    <property type="entry name" value="Caspase-like_dom_sf"/>
</dbReference>
<dbReference type="InterPro" id="IPR002138">
    <property type="entry name" value="Pept_C14_p10"/>
</dbReference>
<dbReference type="Proteomes" id="UP000005408">
    <property type="component" value="Unassembled WGS sequence"/>
</dbReference>
<dbReference type="Gene3D" id="3.40.50.1460">
    <property type="match status" value="1"/>
</dbReference>
<dbReference type="PROSITE" id="PS50208">
    <property type="entry name" value="CASPASE_P20"/>
    <property type="match status" value="1"/>
</dbReference>
<dbReference type="Gene3D" id="1.10.533.10">
    <property type="entry name" value="Death Domain, Fas"/>
    <property type="match status" value="1"/>
</dbReference>
<dbReference type="InterPro" id="IPR001309">
    <property type="entry name" value="Pept_C14_p20"/>
</dbReference>
<feature type="compositionally biased region" description="Low complexity" evidence="8">
    <location>
        <begin position="131"/>
        <end position="154"/>
    </location>
</feature>
<evidence type="ECO:0000256" key="5">
    <source>
        <dbReference type="ARBA" id="ARBA00022807"/>
    </source>
</evidence>
<dbReference type="GO" id="GO:0006915">
    <property type="term" value="P:apoptotic process"/>
    <property type="evidence" value="ECO:0007669"/>
    <property type="project" value="UniProtKB-KW"/>
</dbReference>
<keyword evidence="6" id="KW-0865">Zymogen</keyword>
<feature type="compositionally biased region" description="Polar residues" evidence="8">
    <location>
        <begin position="196"/>
        <end position="205"/>
    </location>
</feature>
<dbReference type="Pfam" id="PF00656">
    <property type="entry name" value="Peptidase_C14"/>
    <property type="match status" value="1"/>
</dbReference>
<feature type="region of interest" description="Disordered" evidence="8">
    <location>
        <begin position="104"/>
        <end position="210"/>
    </location>
</feature>
<feature type="domain" description="CARD" evidence="11">
    <location>
        <begin position="1"/>
        <end position="90"/>
    </location>
</feature>
<reference evidence="12" key="1">
    <citation type="submission" date="2022-08" db="UniProtKB">
        <authorList>
            <consortium name="EnsemblMetazoa"/>
        </authorList>
    </citation>
    <scope>IDENTIFICATION</scope>
    <source>
        <strain evidence="12">05x7-T-G4-1.051#20</strain>
    </source>
</reference>
<evidence type="ECO:0000259" key="11">
    <source>
        <dbReference type="PROSITE" id="PS50209"/>
    </source>
</evidence>
<keyword evidence="13" id="KW-1185">Reference proteome</keyword>
<accession>A0A8W8K3N1</accession>
<feature type="compositionally biased region" description="Polar residues" evidence="8">
    <location>
        <begin position="155"/>
        <end position="179"/>
    </location>
</feature>
<dbReference type="AlphaFoldDB" id="A0A8W8K3N1"/>
<feature type="domain" description="Caspase family p10" evidence="9">
    <location>
        <begin position="432"/>
        <end position="515"/>
    </location>
</feature>
<dbReference type="InterPro" id="IPR001315">
    <property type="entry name" value="CARD"/>
</dbReference>
<dbReference type="PROSITE" id="PS50209">
    <property type="entry name" value="CARD"/>
    <property type="match status" value="1"/>
</dbReference>
<keyword evidence="3" id="KW-0053">Apoptosis</keyword>
<dbReference type="SMART" id="SM00114">
    <property type="entry name" value="CARD"/>
    <property type="match status" value="1"/>
</dbReference>
<dbReference type="SUPFAM" id="SSF52129">
    <property type="entry name" value="Caspase-like"/>
    <property type="match status" value="1"/>
</dbReference>
<keyword evidence="2" id="KW-0645">Protease</keyword>
<dbReference type="PANTHER" id="PTHR47901:SF8">
    <property type="entry name" value="CASPASE-3"/>
    <property type="match status" value="1"/>
</dbReference>
<evidence type="ECO:0000259" key="10">
    <source>
        <dbReference type="PROSITE" id="PS50208"/>
    </source>
</evidence>
<dbReference type="OrthoDB" id="6093024at2759"/>
<evidence type="ECO:0000259" key="9">
    <source>
        <dbReference type="PROSITE" id="PS50207"/>
    </source>
</evidence>
<dbReference type="GO" id="GO:0042981">
    <property type="term" value="P:regulation of apoptotic process"/>
    <property type="evidence" value="ECO:0007669"/>
    <property type="project" value="InterPro"/>
</dbReference>
<dbReference type="CDD" id="cd00032">
    <property type="entry name" value="CASc"/>
    <property type="match status" value="1"/>
</dbReference>
<dbReference type="InterPro" id="IPR015917">
    <property type="entry name" value="Pept_C14A"/>
</dbReference>
<evidence type="ECO:0000256" key="4">
    <source>
        <dbReference type="ARBA" id="ARBA00022801"/>
    </source>
</evidence>
<comment type="similarity">
    <text evidence="1 7">Belongs to the peptidase C14A family.</text>
</comment>
<dbReference type="InterPro" id="IPR011029">
    <property type="entry name" value="DEATH-like_dom_sf"/>
</dbReference>
<dbReference type="InterPro" id="IPR011600">
    <property type="entry name" value="Pept_C14_caspase"/>
</dbReference>
<evidence type="ECO:0000256" key="6">
    <source>
        <dbReference type="ARBA" id="ARBA00023145"/>
    </source>
</evidence>
<keyword evidence="5" id="KW-0788">Thiol protease</keyword>
<dbReference type="GO" id="GO:0006508">
    <property type="term" value="P:proteolysis"/>
    <property type="evidence" value="ECO:0007669"/>
    <property type="project" value="UniProtKB-KW"/>
</dbReference>
<evidence type="ECO:0000256" key="2">
    <source>
        <dbReference type="ARBA" id="ARBA00022670"/>
    </source>
</evidence>
<evidence type="ECO:0000256" key="7">
    <source>
        <dbReference type="RuleBase" id="RU003971"/>
    </source>
</evidence>
<evidence type="ECO:0000313" key="13">
    <source>
        <dbReference type="Proteomes" id="UP000005408"/>
    </source>
</evidence>
<name>A0A8W8K3N1_MAGGI</name>
<feature type="domain" description="Caspase family p20" evidence="10">
    <location>
        <begin position="267"/>
        <end position="393"/>
    </location>
</feature>
<evidence type="ECO:0000256" key="3">
    <source>
        <dbReference type="ARBA" id="ARBA00022703"/>
    </source>
</evidence>
<dbReference type="PANTHER" id="PTHR47901">
    <property type="entry name" value="CASPASE RECRUITMENT DOMAIN-CONTAINING PROTEIN 18"/>
    <property type="match status" value="1"/>
</dbReference>
<sequence length="524" mass="58690">MDQIHKDALRRTRVALVKDLDVNNVCDELLSQDIFTQLMMEYIMSERTRIDKVRRLLDDLVRRGPDAYLKFLDVLKKSGYPFLADQIVKNEEILRREKEPFSSIPIQATNQTREEIHPASRPWSRKITATQSSFVGSQNSNSNSSSTESFGSSSMIYSGPSTSSLPLSRSEPSCLQPGSSAVREMESSEDDELDLTGSSPLNPTSMDVDEKDSHIGSVEEAALLGELSTYSVQPSDGNCPYSLGPATMSSIYSLQKPEKRYTMDSDPRGAVLIINNRRFANNHKERLGTEQDCRNLKLLFQELGFHVCVKEDLKSFEILRNCKDFAKDPILAKVDCMVLAVLSHGTADNVICGVDGNMINVMDEICPIFSPLRCPSLSGKPKMYIFNACRGEKNGHSTPLLSPSVTIHVDELQRDGPNEVGGYRSQVLENQDILFCYSTFPGYASYRDPDRGSWFIQEFVEVFHEQACDEHVMDMLTEVNKRVSQKNHTDYSSEASCVQIPCPATSLTKKWYLNPPFLGASLGH</sequence>
<dbReference type="PROSITE" id="PS50207">
    <property type="entry name" value="CASPASE_P10"/>
    <property type="match status" value="1"/>
</dbReference>
<dbReference type="SMART" id="SM00115">
    <property type="entry name" value="CASc"/>
    <property type="match status" value="1"/>
</dbReference>
<evidence type="ECO:0008006" key="14">
    <source>
        <dbReference type="Google" id="ProtNLM"/>
    </source>
</evidence>
<protein>
    <recommendedName>
        <fullName evidence="14">Caspase-2</fullName>
    </recommendedName>
</protein>
<proteinExistence type="inferred from homology"/>
<dbReference type="OMA" id="EHGELYG"/>
<dbReference type="CDD" id="cd01671">
    <property type="entry name" value="CARD"/>
    <property type="match status" value="1"/>
</dbReference>
<evidence type="ECO:0000256" key="8">
    <source>
        <dbReference type="SAM" id="MobiDB-lite"/>
    </source>
</evidence>
<dbReference type="Pfam" id="PF00619">
    <property type="entry name" value="CARD"/>
    <property type="match status" value="1"/>
</dbReference>
<dbReference type="SUPFAM" id="SSF47986">
    <property type="entry name" value="DEATH domain"/>
    <property type="match status" value="1"/>
</dbReference>
<evidence type="ECO:0000256" key="1">
    <source>
        <dbReference type="ARBA" id="ARBA00010134"/>
    </source>
</evidence>
<dbReference type="InterPro" id="IPR002398">
    <property type="entry name" value="Pept_C14"/>
</dbReference>
<dbReference type="SMR" id="A0A8W8K3N1"/>
<dbReference type="EnsemblMetazoa" id="G21500.1">
    <property type="protein sequence ID" value="G21500.1:cds"/>
    <property type="gene ID" value="G21500"/>
</dbReference>
<keyword evidence="4" id="KW-0378">Hydrolase</keyword>
<dbReference type="GO" id="GO:0004197">
    <property type="term" value="F:cysteine-type endopeptidase activity"/>
    <property type="evidence" value="ECO:0007669"/>
    <property type="project" value="InterPro"/>
</dbReference>
<evidence type="ECO:0000313" key="12">
    <source>
        <dbReference type="EnsemblMetazoa" id="G21500.1:cds"/>
    </source>
</evidence>
<dbReference type="PRINTS" id="PR00376">
    <property type="entry name" value="IL1BCENZYME"/>
</dbReference>